<keyword evidence="16" id="KW-0946">Virion</keyword>
<keyword evidence="19" id="KW-1035">Host cytoplasm</keyword>
<evidence type="ECO:0000256" key="8">
    <source>
        <dbReference type="ARBA" id="ARBA00022603"/>
    </source>
</evidence>
<accession>A0A2H4TF48</accession>
<keyword evidence="14" id="KW-0378">Hydrolase</keyword>
<dbReference type="EC" id="2.7.7.48" evidence="5"/>
<dbReference type="InterPro" id="IPR025786">
    <property type="entry name" value="Mononega_L_MeTrfase"/>
</dbReference>
<evidence type="ECO:0000256" key="10">
    <source>
        <dbReference type="ARBA" id="ARBA00022679"/>
    </source>
</evidence>
<dbReference type="GO" id="GO:0030430">
    <property type="term" value="C:host cell cytoplasm"/>
    <property type="evidence" value="ECO:0007669"/>
    <property type="project" value="UniProtKB-SubCell"/>
</dbReference>
<evidence type="ECO:0000256" key="13">
    <source>
        <dbReference type="ARBA" id="ARBA00022741"/>
    </source>
</evidence>
<dbReference type="InterPro" id="IPR017234">
    <property type="entry name" value="RNA-dir_pol_rhabdovirus"/>
</dbReference>
<evidence type="ECO:0000256" key="15">
    <source>
        <dbReference type="ARBA" id="ARBA00022840"/>
    </source>
</evidence>
<comment type="catalytic activity">
    <reaction evidence="22">
        <text>a 5'-end (5'-triphosphoguanosine)-(2'-O-methyladenylyl)-adenylyl-cytidylyl-adenosine in mRNA + S-adenosyl-L-methionine = a 5'-end (N(7)-methyl 5'-triphosphoguanosine)-(2'-O-methyladenylyl)-adenylyl-cytidylyl-adenosine in mRNA + S-adenosyl-L-homocysteine</text>
        <dbReference type="Rhea" id="RHEA:65440"/>
        <dbReference type="Rhea" id="RHEA-COMP:16798"/>
        <dbReference type="Rhea" id="RHEA-COMP:16801"/>
        <dbReference type="ChEBI" id="CHEBI:57856"/>
        <dbReference type="ChEBI" id="CHEBI:59789"/>
        <dbReference type="ChEBI" id="CHEBI:156482"/>
        <dbReference type="ChEBI" id="CHEBI:156483"/>
    </reaction>
</comment>
<reference evidence="31" key="1">
    <citation type="journal article" date="2017" name="Genome Biol. Evol.">
        <title>Host Genetic Variation Does Not Determine Spatio-Temporal Patterns of European Bat 1 Lyssavirus.</title>
        <authorList>
            <person name="Troupin C."/>
            <person name="Picard-Meyer E."/>
            <person name="Dellicour S."/>
            <person name="Casademont I."/>
            <person name="Kergoat L."/>
            <person name="Lepelletier A."/>
            <person name="Dacheux L."/>
            <person name="Baele G."/>
            <person name="Monchatre-Leroy E."/>
            <person name="Cliquet F."/>
            <person name="Lemey P."/>
            <person name="Bourhy H."/>
        </authorList>
    </citation>
    <scope>NUCLEOTIDE SEQUENCE</scope>
    <source>
        <strain evidence="31">05001FRA</strain>
    </source>
</reference>
<evidence type="ECO:0000256" key="27">
    <source>
        <dbReference type="ARBA" id="ARBA00047370"/>
    </source>
</evidence>
<dbReference type="GO" id="GO:0016787">
    <property type="term" value="F:hydrolase activity"/>
    <property type="evidence" value="ECO:0007669"/>
    <property type="project" value="UniProtKB-KW"/>
</dbReference>
<dbReference type="Pfam" id="PF21081">
    <property type="entry name" value="Methyltrans_Mon_3rd"/>
    <property type="match status" value="1"/>
</dbReference>
<dbReference type="Pfam" id="PF14314">
    <property type="entry name" value="Methyltrans_Mon_2nd"/>
    <property type="match status" value="1"/>
</dbReference>
<evidence type="ECO:0000256" key="11">
    <source>
        <dbReference type="ARBA" id="ARBA00022691"/>
    </source>
</evidence>
<evidence type="ECO:0000256" key="17">
    <source>
        <dbReference type="ARBA" id="ARBA00022953"/>
    </source>
</evidence>
<evidence type="ECO:0000256" key="25">
    <source>
        <dbReference type="ARBA" id="ARBA00031012"/>
    </source>
</evidence>
<evidence type="ECO:0000256" key="5">
    <source>
        <dbReference type="ARBA" id="ARBA00012494"/>
    </source>
</evidence>
<organism evidence="31">
    <name type="scientific">European bat lyssavirus 1</name>
    <dbReference type="NCBI Taxonomy" id="57482"/>
    <lineage>
        <taxon>Viruses</taxon>
        <taxon>Riboviria</taxon>
        <taxon>Orthornavirae</taxon>
        <taxon>Negarnaviricota</taxon>
        <taxon>Haploviricotina</taxon>
        <taxon>Monjiviricetes</taxon>
        <taxon>Mononegavirales</taxon>
        <taxon>Rhabdoviridae</taxon>
        <taxon>Alpharhabdovirinae</taxon>
        <taxon>Lyssavirus</taxon>
        <taxon>Lyssavirus hamburg</taxon>
    </lineage>
</organism>
<comment type="catalytic activity">
    <reaction evidence="21">
        <text>a 5'-end triphospho-adenylyl-adenylyl-cytidylyl-adenosine in mRNA + GDP + H(+) = a 5'-end (5'-triphosphoguanosine)-adenylyl-adenylyl-cytidylyl-adenosine in mRNA + diphosphate</text>
        <dbReference type="Rhea" id="RHEA:65436"/>
        <dbReference type="Rhea" id="RHEA-COMP:16797"/>
        <dbReference type="Rhea" id="RHEA-COMP:16799"/>
        <dbReference type="ChEBI" id="CHEBI:15378"/>
        <dbReference type="ChEBI" id="CHEBI:33019"/>
        <dbReference type="ChEBI" id="CHEBI:58189"/>
        <dbReference type="ChEBI" id="CHEBI:156484"/>
        <dbReference type="ChEBI" id="CHEBI:156503"/>
        <dbReference type="EC" id="2.7.7.88"/>
    </reaction>
</comment>
<comment type="catalytic activity">
    <reaction evidence="28">
        <text>GTP + H2O = GDP + phosphate + H(+)</text>
        <dbReference type="Rhea" id="RHEA:19669"/>
        <dbReference type="ChEBI" id="CHEBI:15377"/>
        <dbReference type="ChEBI" id="CHEBI:15378"/>
        <dbReference type="ChEBI" id="CHEBI:37565"/>
        <dbReference type="ChEBI" id="CHEBI:43474"/>
        <dbReference type="ChEBI" id="CHEBI:58189"/>
    </reaction>
</comment>
<dbReference type="Pfam" id="PF14318">
    <property type="entry name" value="Mononeg_mRNAcap"/>
    <property type="match status" value="1"/>
</dbReference>
<evidence type="ECO:0000256" key="24">
    <source>
        <dbReference type="ARBA" id="ARBA00030436"/>
    </source>
</evidence>
<evidence type="ECO:0000256" key="6">
    <source>
        <dbReference type="ARBA" id="ARBA00012582"/>
    </source>
</evidence>
<keyword evidence="13" id="KW-0547">Nucleotide-binding</keyword>
<comment type="catalytic activity">
    <reaction evidence="27">
        <text>a 5'-end (5'-triphosphoguanosine)-adenylyl-adenylyl-cytidylyl-adenosine in mRNA + 2 S-adenosyl-L-methionine = a 5'-end (N(7)-methyl 5'-triphosphoguanosine)-(2'-O-methyladenylyl)-adenylyl-cytidylyl-adenosine in mRNA + 2 S-adenosyl-L-homocysteine + H(+)</text>
        <dbReference type="Rhea" id="RHEA:65376"/>
        <dbReference type="Rhea" id="RHEA-COMP:16797"/>
        <dbReference type="Rhea" id="RHEA-COMP:16798"/>
        <dbReference type="ChEBI" id="CHEBI:15378"/>
        <dbReference type="ChEBI" id="CHEBI:57856"/>
        <dbReference type="ChEBI" id="CHEBI:59789"/>
        <dbReference type="ChEBI" id="CHEBI:156483"/>
        <dbReference type="ChEBI" id="CHEBI:156484"/>
        <dbReference type="EC" id="2.1.1.375"/>
    </reaction>
</comment>
<dbReference type="GO" id="GO:0004482">
    <property type="term" value="F:mRNA 5'-cap (guanine-N7-)-methyltransferase activity"/>
    <property type="evidence" value="ECO:0007669"/>
    <property type="project" value="InterPro"/>
</dbReference>
<keyword evidence="12" id="KW-0548">Nucleotidyltransferase</keyword>
<dbReference type="EC" id="2.1.1.375" evidence="23"/>
<evidence type="ECO:0000256" key="16">
    <source>
        <dbReference type="ARBA" id="ARBA00022844"/>
    </source>
</evidence>
<dbReference type="InterPro" id="IPR039736">
    <property type="entry name" value="L_poly_C"/>
</dbReference>
<evidence type="ECO:0000259" key="29">
    <source>
        <dbReference type="PROSITE" id="PS50526"/>
    </source>
</evidence>
<evidence type="ECO:0000256" key="18">
    <source>
        <dbReference type="ARBA" id="ARBA00023042"/>
    </source>
</evidence>
<feature type="domain" description="Mononegavirus-type SAM-dependent 2'-O-MTase" evidence="30">
    <location>
        <begin position="1690"/>
        <end position="1887"/>
    </location>
</feature>
<dbReference type="Pfam" id="PF00946">
    <property type="entry name" value="Mononeg_RNA_pol"/>
    <property type="match status" value="1"/>
</dbReference>
<keyword evidence="20" id="KW-0511">Multifunctional enzyme</keyword>
<evidence type="ECO:0000256" key="21">
    <source>
        <dbReference type="ARBA" id="ARBA00024494"/>
    </source>
</evidence>
<evidence type="ECO:0000256" key="12">
    <source>
        <dbReference type="ARBA" id="ARBA00022695"/>
    </source>
</evidence>
<dbReference type="GO" id="GO:0044423">
    <property type="term" value="C:virion component"/>
    <property type="evidence" value="ECO:0007669"/>
    <property type="project" value="UniProtKB-KW"/>
</dbReference>
<keyword evidence="7" id="KW-0696">RNA-directed RNA polymerase</keyword>
<protein>
    <recommendedName>
        <fullName evidence="25">Replicase</fullName>
        <ecNumber evidence="23">2.1.1.375</ecNumber>
        <ecNumber evidence="5">2.7.7.48</ecNumber>
        <ecNumber evidence="6">2.7.7.88</ecNumber>
    </recommendedName>
    <alternativeName>
        <fullName evidence="24">Transcriptase</fullName>
    </alternativeName>
</protein>
<evidence type="ECO:0000256" key="3">
    <source>
        <dbReference type="ARBA" id="ARBA00004328"/>
    </source>
</evidence>
<evidence type="ECO:0000259" key="30">
    <source>
        <dbReference type="PROSITE" id="PS51590"/>
    </source>
</evidence>
<dbReference type="Pfam" id="PF21080">
    <property type="entry name" value="Methyltrans_Mon_1st"/>
    <property type="match status" value="1"/>
</dbReference>
<dbReference type="InterPro" id="IPR048398">
    <property type="entry name" value="Methyltrans_Mon_C"/>
</dbReference>
<evidence type="ECO:0000256" key="7">
    <source>
        <dbReference type="ARBA" id="ARBA00022484"/>
    </source>
</evidence>
<keyword evidence="11" id="KW-0949">S-adenosyl-L-methionine</keyword>
<evidence type="ECO:0000256" key="2">
    <source>
        <dbReference type="ARBA" id="ARBA00004192"/>
    </source>
</evidence>
<evidence type="ECO:0000256" key="26">
    <source>
        <dbReference type="ARBA" id="ARBA00047332"/>
    </source>
</evidence>
<dbReference type="InterPro" id="IPR014023">
    <property type="entry name" value="Mononeg_RNA_pol_cat"/>
</dbReference>
<evidence type="ECO:0000256" key="9">
    <source>
        <dbReference type="ARBA" id="ARBA00022664"/>
    </source>
</evidence>
<dbReference type="GO" id="GO:0005524">
    <property type="term" value="F:ATP binding"/>
    <property type="evidence" value="ECO:0007669"/>
    <property type="project" value="UniProtKB-KW"/>
</dbReference>
<keyword evidence="18" id="KW-0506">mRNA capping</keyword>
<dbReference type="EC" id="2.7.7.88" evidence="6"/>
<comment type="catalytic activity">
    <reaction evidence="26">
        <text>a 5'-end (5'-triphosphoguanosine)-adenylyl-adenylyl-cytidylyl-adenosine in mRNA + S-adenosyl-L-methionine = a 5'-end (5'-triphosphoguanosine)-(2'-O-methyladenylyl)-adenylyl-cytidylyl-adenosine in mRNA + S-adenosyl-L-homocysteine + H(+)</text>
        <dbReference type="Rhea" id="RHEA:65380"/>
        <dbReference type="Rhea" id="RHEA-COMP:16797"/>
        <dbReference type="Rhea" id="RHEA-COMP:16801"/>
        <dbReference type="ChEBI" id="CHEBI:15378"/>
        <dbReference type="ChEBI" id="CHEBI:57856"/>
        <dbReference type="ChEBI" id="CHEBI:59789"/>
        <dbReference type="ChEBI" id="CHEBI:156482"/>
        <dbReference type="ChEBI" id="CHEBI:156484"/>
    </reaction>
</comment>
<dbReference type="InterPro" id="IPR039530">
    <property type="entry name" value="L_methyltransferase_rhabdo"/>
</dbReference>
<dbReference type="InterPro" id="IPR026890">
    <property type="entry name" value="Mononeg_mRNAcap"/>
</dbReference>
<keyword evidence="8" id="KW-0489">Methyltransferase</keyword>
<evidence type="ECO:0000256" key="20">
    <source>
        <dbReference type="ARBA" id="ARBA00023268"/>
    </source>
</evidence>
<evidence type="ECO:0000256" key="14">
    <source>
        <dbReference type="ARBA" id="ARBA00022801"/>
    </source>
</evidence>
<keyword evidence="15" id="KW-0067">ATP-binding</keyword>
<dbReference type="GO" id="GO:0003968">
    <property type="term" value="F:RNA-directed RNA polymerase activity"/>
    <property type="evidence" value="ECO:0007669"/>
    <property type="project" value="UniProtKB-KW"/>
</dbReference>
<evidence type="ECO:0000256" key="23">
    <source>
        <dbReference type="ARBA" id="ARBA00026099"/>
    </source>
</evidence>
<sequence length="2143" mass="244322">MCKRSQHPSSEIFKCKMIDSTEVYDDPVDPVEPEADLRSSSVVPNILRNSDYNLNSPLLEDPSRLMIEWLTTGNRPSRLNLTDNLLRSYKVLRGYFKKLDVGSMRAGGLGAQAMITLWLHGSHSESTRSRKCLTELSQFYKKSSPIEKLLNYTLENRGLKTPTEGVLSSINKVQYDQAFGRYLGNTYSSYLFFHVIILYMNALDWDEEKTILALWKEIASIDVKSDLVKFRDQIWGSLVITKDFVYSQSANCLFDRNYTLMLKDLFLSRFNSLLILISPPESRYSDDLVSNLCQLYIAGDKVLSACGNSGYDVIKLLEPYIVNKLVQKAERFRPLIHSLGDFPQFIRDKTNQLEGTFGPSAREFFQTMDLLDNIHDLVFIYGCYRHWGHPYIDYRKGLSKLYDQVHVKKIIDRNYQECLASDLAKRILRWGFDKYSRWYLDSNLLPGDHPLSPYVKTQTWPPKHVVDMVGDTWHSLPITQIFEIPESMDPSEILDDKSHSFTRTRLASWLSENRGGPVPSEKVIITALSRPPVNPREFLRSIDVGGLPDDDLIIGLKPKERELKIEGRFFALMSWNLRLYFVITEKLLATYILPLFDALTMTDNLNKVFKKLIDRVTGQGLLDYSRVTYAFHLDYEKWNNHQRLESTKDVFSVLDKVFGLKKVFSRTHEFFQKSWVYYSDRSDLIGLWRDQIYCLDMTNGPTCWNGQDGGLEGLRQKGWSLVSLLMIDRESQTRNTRTKILAQGDNQVLCPTYMLSSGLNKEGLLYELDSISRNAISIYRAIEDGASKLGLIIKKEETMCSYDFLIYGKTPLFRGNILVPESKRWARVSCISNDQIVNLANIMSTVSTNALTVAQHSQSLIKPMRDFLLMSVQAVFHYLLFSPILKDRVYKILVADGTEFLLAMSRIIYLDPSLGGVSGMSLGRFHIRQFSDPVSEGLSFWREIWLSSSESWIHALCQEAGNPDLGDRSLESFTRLLEDPTTLNIRGGASPTILLKEAIRKALYDEVDKVENSEFREAILLSKTHRDNFILFLRSVEPLFPRFLSELFSSSFLGIPESIIGLIQNSRTIRRQFRRSLSRTLEESFFSSEIHGISRMTQVPQRIGRVWSCSAERADQLREISWGRKVVGTTVPHPSEMLALIPKSSISCTCGQSGDDSPRISVSVLPSLDQSFFSRGPLKGYLGSSTSMSTQLFHAWEKVTNVHVVKRALSLKESINWFITRDSNLAQTLIRNIVSLTGPLFPLEEAPVFKRTGSALHRFKSARYSEGGYSSICPNLLSHISVSTDTMSDLTQDGTNFDFMFQPLMLYAQTWTSELVQKDLRLRDSTFHWHLRCLKCIRPIDDITLEAPKIFSFPDVSKRISRMVSGAVPQFRKLPEIGLKPGKFDSLKEKDKSRHIGTAQGLLYSILVATHDSGYNDGTIFPVNIYGKVSPRDYLRGLARGVLIGSSICFLTRMTNININRPLELISGVISYILLRLDNHPSLYVMLKEPSLRSEIFSIPQKIPAAYPTTMKEGNRSVLCYLQHVLRYEREAITTSPENDWLWIFSDFRSIKMTYLTLITYQSHILLQRIDRNLSKQMRVRLRQLNSLMRQVLGGHGEGTLDSDEDIQGLLRDALQRTRWVDQEVRHAAKTMKCDYSPSKRVSRKAGCSEWICSAQQVAVSTSSNPAPISEIDIRALSKKLQNPLISGLRVVQWATGAHYKLKPILNDLEAYPTLCLVVGDGSGGISRAVLSMFPDAKLVFNSLLEVNDLMASGTHPLPPSALMSGGEDIVSRVIDFNSIWEKPSDLRNPSTWRYFQTVQSAANMSYDLIICDAEVTDIPSINKITLLMSDFSLSINGPLSLIFKTYGTMLVNPDYKAVQHLSRAFPSVTGYITQMTSSFSSELYLKFSKRGKFFRDSEYLTSSTLREMSLVLFNCSSSKSEMLRARSLNYQDLVRGFPEEIISNPYNEMIITLIDNDVESFLVHKMVDDLELRQGAFSKMSIILTIMMVFSNRVFNVSKPLNDPKFYPPSDPKILRHFNICCGTLIYLSAALGDVLNFARLHELYNNPVTYYFKKQTLGGRMYLAWSWTDSTPVFKRVACNSSLSLSSHWIRLIYKIVKTTRLVGSAKDLSKEVEKHLKSYNRWINFSDLRSRSSLLDYSCL</sequence>
<keyword evidence="10" id="KW-0808">Transferase</keyword>
<comment type="function">
    <text evidence="1">RNA-directed RNA polymerase that catalyzes the replication of viral genomic RNA. The template is composed of the viral RNA tightly encapsidated by the nucleoprotein (N). The replicase mode is dependent on intracellular N protein concentration. In this mode, the polymerase replicates the whole viral genome without recognizing transcriptional signals, and the replicated genome is not caped or polyadenylated.</text>
</comment>
<evidence type="ECO:0000256" key="28">
    <source>
        <dbReference type="ARBA" id="ARBA00048548"/>
    </source>
</evidence>
<evidence type="ECO:0000313" key="31">
    <source>
        <dbReference type="EMBL" id="ATY74641.1"/>
    </source>
</evidence>
<dbReference type="EMBL" id="MF187805">
    <property type="protein sequence ID" value="ATY74641.1"/>
    <property type="molecule type" value="Viral_cRNA"/>
</dbReference>
<evidence type="ECO:0000256" key="19">
    <source>
        <dbReference type="ARBA" id="ARBA00023200"/>
    </source>
</evidence>
<comment type="subcellular location">
    <subcellularLocation>
        <location evidence="2">Host cytoplasm</location>
    </subcellularLocation>
    <subcellularLocation>
        <location evidence="3">Virion</location>
    </subcellularLocation>
</comment>
<comment type="subunit">
    <text evidence="4">May form homodimer. Interacts with the P protein.</text>
</comment>
<feature type="domain" description="RdRp catalytic" evidence="29">
    <location>
        <begin position="627"/>
        <end position="815"/>
    </location>
</feature>
<evidence type="ECO:0000256" key="22">
    <source>
        <dbReference type="ARBA" id="ARBA00024499"/>
    </source>
</evidence>
<dbReference type="PROSITE" id="PS51590">
    <property type="entry name" value="SAM_MT_MNV_L"/>
    <property type="match status" value="1"/>
</dbReference>
<dbReference type="NCBIfam" id="TIGR04198">
    <property type="entry name" value="paramyx_RNAcap"/>
    <property type="match status" value="1"/>
</dbReference>
<keyword evidence="17" id="KW-0693">Viral RNA replication</keyword>
<dbReference type="PROSITE" id="PS50526">
    <property type="entry name" value="RDRP_SSRNA_NEG_NONSEG"/>
    <property type="match status" value="1"/>
</dbReference>
<evidence type="ECO:0000256" key="1">
    <source>
        <dbReference type="ARBA" id="ARBA00003132"/>
    </source>
</evidence>
<dbReference type="PIRSF" id="PIRSF037546">
    <property type="entry name" value="RNA_pol_RhabdoV_sub"/>
    <property type="match status" value="1"/>
</dbReference>
<name>A0A2H4TF48_9RHAB</name>
<keyword evidence="9" id="KW-0507">mRNA processing</keyword>
<dbReference type="InterPro" id="IPR048397">
    <property type="entry name" value="Methyltrans_Mon_CD"/>
</dbReference>
<proteinExistence type="predicted"/>
<evidence type="ECO:0000256" key="4">
    <source>
        <dbReference type="ARBA" id="ARBA00011387"/>
    </source>
</evidence>